<keyword evidence="2" id="KW-1185">Reference proteome</keyword>
<protein>
    <submittedName>
        <fullName evidence="1">Uncharacterized protein</fullName>
    </submittedName>
</protein>
<reference evidence="1 2" key="1">
    <citation type="journal article" date="2018" name="Mol. Biol. Evol.">
        <title>Analysis of the draft genome of the red seaweed Gracilariopsis chorda provides insights into genome size evolution in Rhodophyta.</title>
        <authorList>
            <person name="Lee J."/>
            <person name="Yang E.C."/>
            <person name="Graf L."/>
            <person name="Yang J.H."/>
            <person name="Qiu H."/>
            <person name="Zel Zion U."/>
            <person name="Chan C.X."/>
            <person name="Stephens T.G."/>
            <person name="Weber A.P.M."/>
            <person name="Boo G.H."/>
            <person name="Boo S.M."/>
            <person name="Kim K.M."/>
            <person name="Shin Y."/>
            <person name="Jung M."/>
            <person name="Lee S.J."/>
            <person name="Yim H.S."/>
            <person name="Lee J.H."/>
            <person name="Bhattacharya D."/>
            <person name="Yoon H.S."/>
        </authorList>
    </citation>
    <scope>NUCLEOTIDE SEQUENCE [LARGE SCALE GENOMIC DNA]</scope>
    <source>
        <strain evidence="1 2">SKKU-2015</strain>
        <tissue evidence="1">Whole body</tissue>
    </source>
</reference>
<sequence>MATVALLGTVVIDSDQTNIKYDEFKSVDPNQKALDL</sequence>
<accession>A0A2V3INX3</accession>
<dbReference type="EMBL" id="NBIV01000111">
    <property type="protein sequence ID" value="PXF43772.1"/>
    <property type="molecule type" value="Genomic_DNA"/>
</dbReference>
<name>A0A2V3INX3_9FLOR</name>
<dbReference type="AlphaFoldDB" id="A0A2V3INX3"/>
<comment type="caution">
    <text evidence="1">The sequence shown here is derived from an EMBL/GenBank/DDBJ whole genome shotgun (WGS) entry which is preliminary data.</text>
</comment>
<dbReference type="Proteomes" id="UP000247409">
    <property type="component" value="Unassembled WGS sequence"/>
</dbReference>
<proteinExistence type="predicted"/>
<organism evidence="1 2">
    <name type="scientific">Gracilariopsis chorda</name>
    <dbReference type="NCBI Taxonomy" id="448386"/>
    <lineage>
        <taxon>Eukaryota</taxon>
        <taxon>Rhodophyta</taxon>
        <taxon>Florideophyceae</taxon>
        <taxon>Rhodymeniophycidae</taxon>
        <taxon>Gracilariales</taxon>
        <taxon>Gracilariaceae</taxon>
        <taxon>Gracilariopsis</taxon>
    </lineage>
</organism>
<evidence type="ECO:0000313" key="1">
    <source>
        <dbReference type="EMBL" id="PXF43772.1"/>
    </source>
</evidence>
<gene>
    <name evidence="1" type="ORF">BWQ96_06465</name>
</gene>
<evidence type="ECO:0000313" key="2">
    <source>
        <dbReference type="Proteomes" id="UP000247409"/>
    </source>
</evidence>